<keyword evidence="1" id="KW-1133">Transmembrane helix</keyword>
<sequence length="228" mass="24290">MTINDYSEVLSQSFADLWSGVIGFLPELIVAAIIFIVGWLIGALFGRAVAQIVRSLKVDNALKGAGFEGAINRAGYKLDIGKFIGGLVKWFIIVVFLVAALDVLGLSQVNVFLQQVVLLFLPQVFVAVLILLVSVVIAEAVQHAVVGAARAAHMSSANFLGAVSRWAIWVFAILAALFQLGVAAAFVQTLFTGIVLAISLAVGLSFGLGGQEAAARYIERMKKEVSRE</sequence>
<feature type="transmembrane region" description="Helical" evidence="1">
    <location>
        <begin position="124"/>
        <end position="145"/>
    </location>
</feature>
<reference evidence="2 3" key="1">
    <citation type="submission" date="2017-09" db="EMBL/GenBank/DDBJ databases">
        <title>Depth-based differentiation of microbial function through sediment-hosted aquifers and enrichment of novel symbionts in the deep terrestrial subsurface.</title>
        <authorList>
            <person name="Probst A.J."/>
            <person name="Ladd B."/>
            <person name="Jarett J.K."/>
            <person name="Geller-Mcgrath D.E."/>
            <person name="Sieber C.M."/>
            <person name="Emerson J.B."/>
            <person name="Anantharaman K."/>
            <person name="Thomas B.C."/>
            <person name="Malmstrom R."/>
            <person name="Stieglmeier M."/>
            <person name="Klingl A."/>
            <person name="Woyke T."/>
            <person name="Ryan C.M."/>
            <person name="Banfield J.F."/>
        </authorList>
    </citation>
    <scope>NUCLEOTIDE SEQUENCE [LARGE SCALE GENOMIC DNA]</scope>
    <source>
        <strain evidence="2">CG22_combo_CG10-13_8_21_14_all_43_18</strain>
    </source>
</reference>
<feature type="transmembrane region" description="Helical" evidence="1">
    <location>
        <begin position="83"/>
        <end position="104"/>
    </location>
</feature>
<dbReference type="Gene3D" id="1.10.287.1260">
    <property type="match status" value="2"/>
</dbReference>
<feature type="transmembrane region" description="Helical" evidence="1">
    <location>
        <begin position="20"/>
        <end position="45"/>
    </location>
</feature>
<comment type="caution">
    <text evidence="2">The sequence shown here is derived from an EMBL/GenBank/DDBJ whole genome shotgun (WGS) entry which is preliminary data.</text>
</comment>
<dbReference type="AlphaFoldDB" id="A0A2H0DWF3"/>
<dbReference type="EMBL" id="PCTS01000021">
    <property type="protein sequence ID" value="PIP86514.1"/>
    <property type="molecule type" value="Genomic_DNA"/>
</dbReference>
<evidence type="ECO:0000313" key="3">
    <source>
        <dbReference type="Proteomes" id="UP000231276"/>
    </source>
</evidence>
<dbReference type="Proteomes" id="UP000231276">
    <property type="component" value="Unassembled WGS sequence"/>
</dbReference>
<name>A0A2H0DWF3_9BACT</name>
<keyword evidence="1" id="KW-0472">Membrane</keyword>
<evidence type="ECO:0000313" key="2">
    <source>
        <dbReference type="EMBL" id="PIP86514.1"/>
    </source>
</evidence>
<proteinExistence type="predicted"/>
<dbReference type="PANTHER" id="PTHR30221:SF1">
    <property type="entry name" value="SMALL-CONDUCTANCE MECHANOSENSITIVE CHANNEL"/>
    <property type="match status" value="1"/>
</dbReference>
<feature type="transmembrane region" description="Helical" evidence="1">
    <location>
        <begin position="166"/>
        <end position="187"/>
    </location>
</feature>
<dbReference type="InterPro" id="IPR045275">
    <property type="entry name" value="MscS_archaea/bacteria_type"/>
</dbReference>
<dbReference type="PANTHER" id="PTHR30221">
    <property type="entry name" value="SMALL-CONDUCTANCE MECHANOSENSITIVE CHANNEL"/>
    <property type="match status" value="1"/>
</dbReference>
<keyword evidence="1" id="KW-0812">Transmembrane</keyword>
<feature type="transmembrane region" description="Helical" evidence="1">
    <location>
        <begin position="193"/>
        <end position="214"/>
    </location>
</feature>
<organism evidence="2 3">
    <name type="scientific">Candidatus Campbellbacteria bacterium CG22_combo_CG10-13_8_21_14_all_43_18</name>
    <dbReference type="NCBI Taxonomy" id="1974530"/>
    <lineage>
        <taxon>Bacteria</taxon>
        <taxon>Candidatus Campbelliibacteriota</taxon>
    </lineage>
</organism>
<dbReference type="GO" id="GO:0008381">
    <property type="term" value="F:mechanosensitive monoatomic ion channel activity"/>
    <property type="evidence" value="ECO:0007669"/>
    <property type="project" value="InterPro"/>
</dbReference>
<dbReference type="InterPro" id="IPR008910">
    <property type="entry name" value="MSC_TM_helix"/>
</dbReference>
<accession>A0A2H0DWF3</accession>
<evidence type="ECO:0000256" key="1">
    <source>
        <dbReference type="SAM" id="Phobius"/>
    </source>
</evidence>
<protein>
    <recommendedName>
        <fullName evidence="4">Small-conductance mechanosensitive ion channel</fullName>
    </recommendedName>
</protein>
<dbReference type="Pfam" id="PF05552">
    <property type="entry name" value="MS_channel_1st_1"/>
    <property type="match status" value="2"/>
</dbReference>
<gene>
    <name evidence="2" type="ORF">COW82_01475</name>
</gene>
<evidence type="ECO:0008006" key="4">
    <source>
        <dbReference type="Google" id="ProtNLM"/>
    </source>
</evidence>